<dbReference type="CDD" id="cd07012">
    <property type="entry name" value="PBP2_Bug_TTT"/>
    <property type="match status" value="1"/>
</dbReference>
<comment type="similarity">
    <text evidence="1">Belongs to the UPF0065 (bug) family.</text>
</comment>
<dbReference type="RefSeq" id="WP_187081555.1">
    <property type="nucleotide sequence ID" value="NZ_JACORU010000003.1"/>
</dbReference>
<evidence type="ECO:0000256" key="1">
    <source>
        <dbReference type="ARBA" id="ARBA00006987"/>
    </source>
</evidence>
<feature type="signal peptide" evidence="2">
    <location>
        <begin position="1"/>
        <end position="19"/>
    </location>
</feature>
<proteinExistence type="inferred from homology"/>
<protein>
    <submittedName>
        <fullName evidence="3">Tripartite tricarboxylate transporter substrate binding protein</fullName>
    </submittedName>
</protein>
<dbReference type="InterPro" id="IPR005064">
    <property type="entry name" value="BUG"/>
</dbReference>
<dbReference type="Proteomes" id="UP000596827">
    <property type="component" value="Unassembled WGS sequence"/>
</dbReference>
<accession>A0A923M7D2</accession>
<dbReference type="InterPro" id="IPR042100">
    <property type="entry name" value="Bug_dom1"/>
</dbReference>
<dbReference type="Gene3D" id="3.40.190.10">
    <property type="entry name" value="Periplasmic binding protein-like II"/>
    <property type="match status" value="1"/>
</dbReference>
<evidence type="ECO:0000256" key="2">
    <source>
        <dbReference type="SAM" id="SignalP"/>
    </source>
</evidence>
<reference evidence="3" key="1">
    <citation type="submission" date="2020-08" db="EMBL/GenBank/DDBJ databases">
        <title>Ramlibacter sp. GTP1 16S ribosomal RNA gene genome sequencing and assembly.</title>
        <authorList>
            <person name="Kang M."/>
        </authorList>
    </citation>
    <scope>NUCLEOTIDE SEQUENCE</scope>
    <source>
        <strain evidence="3">GTP1</strain>
    </source>
</reference>
<dbReference type="Gene3D" id="3.40.190.150">
    <property type="entry name" value="Bordetella uptake gene, domain 1"/>
    <property type="match status" value="1"/>
</dbReference>
<keyword evidence="2" id="KW-0732">Signal</keyword>
<dbReference type="PANTHER" id="PTHR42928">
    <property type="entry name" value="TRICARBOXYLATE-BINDING PROTEIN"/>
    <property type="match status" value="1"/>
</dbReference>
<dbReference type="Pfam" id="PF03401">
    <property type="entry name" value="TctC"/>
    <property type="match status" value="1"/>
</dbReference>
<dbReference type="SUPFAM" id="SSF53850">
    <property type="entry name" value="Periplasmic binding protein-like II"/>
    <property type="match status" value="1"/>
</dbReference>
<keyword evidence="4" id="KW-1185">Reference proteome</keyword>
<dbReference type="PANTHER" id="PTHR42928:SF5">
    <property type="entry name" value="BLR1237 PROTEIN"/>
    <property type="match status" value="1"/>
</dbReference>
<feature type="chain" id="PRO_5037802598" evidence="2">
    <location>
        <begin position="20"/>
        <end position="317"/>
    </location>
</feature>
<organism evidence="3 4">
    <name type="scientific">Ramlibacter albus</name>
    <dbReference type="NCBI Taxonomy" id="2079448"/>
    <lineage>
        <taxon>Bacteria</taxon>
        <taxon>Pseudomonadati</taxon>
        <taxon>Pseudomonadota</taxon>
        <taxon>Betaproteobacteria</taxon>
        <taxon>Burkholderiales</taxon>
        <taxon>Comamonadaceae</taxon>
        <taxon>Ramlibacter</taxon>
    </lineage>
</organism>
<dbReference type="PIRSF" id="PIRSF017082">
    <property type="entry name" value="YflP"/>
    <property type="match status" value="1"/>
</dbReference>
<dbReference type="EMBL" id="JACORU010000003">
    <property type="protein sequence ID" value="MBC5765106.1"/>
    <property type="molecule type" value="Genomic_DNA"/>
</dbReference>
<gene>
    <name evidence="3" type="ORF">H8R02_11630</name>
</gene>
<evidence type="ECO:0000313" key="3">
    <source>
        <dbReference type="EMBL" id="MBC5765106.1"/>
    </source>
</evidence>
<evidence type="ECO:0000313" key="4">
    <source>
        <dbReference type="Proteomes" id="UP000596827"/>
    </source>
</evidence>
<dbReference type="AlphaFoldDB" id="A0A923M7D2"/>
<name>A0A923M7D2_9BURK</name>
<sequence length="317" mass="33263">MAPRLVALALCLLSAFAAAQPYPAKPIRLVVPLQAGTATDTVARTLAIHVGQALGQPVVVENKAGADGAIGSVDVSKAAPDGYTILLATNSPMSAVPSLRKSPPYDPVADFTPITDIGRFTFFVVVHPSVPANTLKELLDYAKANPGKVTYASGNTTGIVTMAWLATAAGAQMVHVPYKGEPQAMPDLVAGRVLAMAASATTTAPMVREGKLRVLATTLPRRSPVLPDAPTIPEAGYPQFALTSWAGLFGPAKMPRDVVERLNREFAAVMGLPEVLATMEKHGFLLNPSKPAELGSLVKEQLENYRRVLAAAGVQPD</sequence>
<comment type="caution">
    <text evidence="3">The sequence shown here is derived from an EMBL/GenBank/DDBJ whole genome shotgun (WGS) entry which is preliminary data.</text>
</comment>